<evidence type="ECO:0008006" key="5">
    <source>
        <dbReference type="Google" id="ProtNLM"/>
    </source>
</evidence>
<dbReference type="SUPFAM" id="SSF55729">
    <property type="entry name" value="Acyl-CoA N-acyltransferases (Nat)"/>
    <property type="match status" value="1"/>
</dbReference>
<name>A0A0F9FF74_9ZZZZ</name>
<proteinExistence type="predicted"/>
<dbReference type="InterPro" id="IPR004616">
    <property type="entry name" value="Leu/Phe-tRNA_Trfase"/>
</dbReference>
<evidence type="ECO:0000256" key="1">
    <source>
        <dbReference type="ARBA" id="ARBA00022490"/>
    </source>
</evidence>
<dbReference type="InterPro" id="IPR016181">
    <property type="entry name" value="Acyl_CoA_acyltransferase"/>
</dbReference>
<organism evidence="4">
    <name type="scientific">marine sediment metagenome</name>
    <dbReference type="NCBI Taxonomy" id="412755"/>
    <lineage>
        <taxon>unclassified sequences</taxon>
        <taxon>metagenomes</taxon>
        <taxon>ecological metagenomes</taxon>
    </lineage>
</organism>
<evidence type="ECO:0000313" key="4">
    <source>
        <dbReference type="EMBL" id="KKL55910.1"/>
    </source>
</evidence>
<accession>A0A0F9FF74</accession>
<keyword evidence="2" id="KW-0808">Transferase</keyword>
<sequence length="136" mass="15130">AVPRKQGHGETWITDEMKAAYVELHQQGYAHSLEIWRDEQLVGGLYGVLIGAVFCGESMFSLVPNASKVALVQLAMLMKQYACGGVIDCQVSNNHLLSMGAVDIPRHKFLTTLKELGDIPCKWPDKWQCKTPEKDV</sequence>
<dbReference type="PANTHER" id="PTHR30098:SF2">
    <property type="entry name" value="LEUCYL_PHENYLALANYL-TRNA--PROTEIN TRANSFERASE"/>
    <property type="match status" value="1"/>
</dbReference>
<feature type="non-terminal residue" evidence="4">
    <location>
        <position position="1"/>
    </location>
</feature>
<evidence type="ECO:0000256" key="2">
    <source>
        <dbReference type="ARBA" id="ARBA00022679"/>
    </source>
</evidence>
<dbReference type="GO" id="GO:0008914">
    <property type="term" value="F:leucyl-tRNA--protein transferase activity"/>
    <property type="evidence" value="ECO:0007669"/>
    <property type="project" value="InterPro"/>
</dbReference>
<gene>
    <name evidence="4" type="ORF">LCGC14_2250660</name>
</gene>
<evidence type="ECO:0000256" key="3">
    <source>
        <dbReference type="ARBA" id="ARBA00023315"/>
    </source>
</evidence>
<dbReference type="AlphaFoldDB" id="A0A0F9FF74"/>
<dbReference type="InterPro" id="IPR042203">
    <property type="entry name" value="Leu/Phe-tRNA_Trfase_C"/>
</dbReference>
<keyword evidence="3" id="KW-0012">Acyltransferase</keyword>
<dbReference type="GO" id="GO:0005737">
    <property type="term" value="C:cytoplasm"/>
    <property type="evidence" value="ECO:0007669"/>
    <property type="project" value="TreeGrafter"/>
</dbReference>
<dbReference type="EMBL" id="LAZR01030668">
    <property type="protein sequence ID" value="KKL55910.1"/>
    <property type="molecule type" value="Genomic_DNA"/>
</dbReference>
<dbReference type="Pfam" id="PF03588">
    <property type="entry name" value="Leu_Phe_trans"/>
    <property type="match status" value="1"/>
</dbReference>
<comment type="caution">
    <text evidence="4">The sequence shown here is derived from an EMBL/GenBank/DDBJ whole genome shotgun (WGS) entry which is preliminary data.</text>
</comment>
<protein>
    <recommendedName>
        <fullName evidence="5">Leucyl/phenylalanyl-tRNA--protein transferase</fullName>
    </recommendedName>
</protein>
<dbReference type="Gene3D" id="3.40.630.70">
    <property type="entry name" value="Leucyl/phenylalanyl-tRNA-protein transferase, C-terminal domain"/>
    <property type="match status" value="1"/>
</dbReference>
<dbReference type="PANTHER" id="PTHR30098">
    <property type="entry name" value="LEUCYL/PHENYLALANYL-TRNA--PROTEIN TRANSFERASE"/>
    <property type="match status" value="1"/>
</dbReference>
<keyword evidence="1" id="KW-0963">Cytoplasm</keyword>
<reference evidence="4" key="1">
    <citation type="journal article" date="2015" name="Nature">
        <title>Complex archaea that bridge the gap between prokaryotes and eukaryotes.</title>
        <authorList>
            <person name="Spang A."/>
            <person name="Saw J.H."/>
            <person name="Jorgensen S.L."/>
            <person name="Zaremba-Niedzwiedzka K."/>
            <person name="Martijn J."/>
            <person name="Lind A.E."/>
            <person name="van Eijk R."/>
            <person name="Schleper C."/>
            <person name="Guy L."/>
            <person name="Ettema T.J."/>
        </authorList>
    </citation>
    <scope>NUCLEOTIDE SEQUENCE</scope>
</reference>
<dbReference type="GO" id="GO:0030163">
    <property type="term" value="P:protein catabolic process"/>
    <property type="evidence" value="ECO:0007669"/>
    <property type="project" value="InterPro"/>
</dbReference>